<feature type="active site" description="Proton donor" evidence="13">
    <location>
        <position position="148"/>
    </location>
</feature>
<dbReference type="PROSITE" id="PS01298">
    <property type="entry name" value="DAPB"/>
    <property type="match status" value="1"/>
</dbReference>
<keyword evidence="4 13" id="KW-0521">NADP</keyword>
<dbReference type="AlphaFoldDB" id="A0A328AKW6"/>
<dbReference type="PANTHER" id="PTHR20836">
    <property type="entry name" value="DIHYDRODIPICOLINATE REDUCTASE"/>
    <property type="match status" value="1"/>
</dbReference>
<evidence type="ECO:0000256" key="10">
    <source>
        <dbReference type="ARBA" id="ARBA00038983"/>
    </source>
</evidence>
<feature type="domain" description="Dihydrodipicolinate reductase N-terminal" evidence="14">
    <location>
        <begin position="6"/>
        <end position="113"/>
    </location>
</feature>
<dbReference type="GO" id="GO:0016726">
    <property type="term" value="F:oxidoreductase activity, acting on CH or CH2 groups, NAD or NADP as acceptor"/>
    <property type="evidence" value="ECO:0007669"/>
    <property type="project" value="UniProtKB-UniRule"/>
</dbReference>
<feature type="binding site" evidence="13">
    <location>
        <begin position="86"/>
        <end position="88"/>
    </location>
    <ligand>
        <name>NAD(+)</name>
        <dbReference type="ChEBI" id="CHEBI:57540"/>
    </ligand>
</feature>
<dbReference type="EMBL" id="QFYQ01000001">
    <property type="protein sequence ID" value="RAK53508.1"/>
    <property type="molecule type" value="Genomic_DNA"/>
</dbReference>
<proteinExistence type="inferred from homology"/>
<feature type="binding site" evidence="13">
    <location>
        <position position="37"/>
    </location>
    <ligand>
        <name>NAD(+)</name>
        <dbReference type="ChEBI" id="CHEBI:57540"/>
    </ligand>
</feature>
<feature type="binding site" evidence="13">
    <location>
        <position position="38"/>
    </location>
    <ligand>
        <name>NADP(+)</name>
        <dbReference type="ChEBI" id="CHEBI:58349"/>
    </ligand>
</feature>
<keyword evidence="2 13" id="KW-0963">Cytoplasm</keyword>
<dbReference type="GO" id="GO:0009089">
    <property type="term" value="P:lysine biosynthetic process via diaminopimelate"/>
    <property type="evidence" value="ECO:0007669"/>
    <property type="project" value="UniProtKB-UniRule"/>
</dbReference>
<name>A0A328AKW6_9CAUL</name>
<feature type="binding site" evidence="13">
    <location>
        <begin position="11"/>
        <end position="16"/>
    </location>
    <ligand>
        <name>NAD(+)</name>
        <dbReference type="ChEBI" id="CHEBI:57540"/>
    </ligand>
</feature>
<dbReference type="Pfam" id="PF01113">
    <property type="entry name" value="DapB_N"/>
    <property type="match status" value="1"/>
</dbReference>
<keyword evidence="7 13" id="KW-0520">NAD</keyword>
<dbReference type="PANTHER" id="PTHR20836:SF0">
    <property type="entry name" value="4-HYDROXY-TETRAHYDRODIPICOLINATE REDUCTASE 1, CHLOROPLASTIC-RELATED"/>
    <property type="match status" value="1"/>
</dbReference>
<keyword evidence="3 13" id="KW-0028">Amino-acid biosynthesis</keyword>
<feature type="binding site" evidence="13">
    <location>
        <position position="145"/>
    </location>
    <ligand>
        <name>(S)-2,3,4,5-tetrahydrodipicolinate</name>
        <dbReference type="ChEBI" id="CHEBI:16845"/>
    </ligand>
</feature>
<dbReference type="HAMAP" id="MF_00102">
    <property type="entry name" value="DapB"/>
    <property type="match status" value="1"/>
</dbReference>
<dbReference type="SUPFAM" id="SSF55347">
    <property type="entry name" value="Glyceraldehyde-3-phosphate dehydrogenase-like, C-terminal domain"/>
    <property type="match status" value="1"/>
</dbReference>
<keyword evidence="8 13" id="KW-0457">Lysine biosynthesis</keyword>
<evidence type="ECO:0000259" key="14">
    <source>
        <dbReference type="Pfam" id="PF01113"/>
    </source>
</evidence>
<evidence type="ECO:0000256" key="7">
    <source>
        <dbReference type="ARBA" id="ARBA00023027"/>
    </source>
</evidence>
<dbReference type="InterPro" id="IPR023940">
    <property type="entry name" value="DHDPR_bac"/>
</dbReference>
<evidence type="ECO:0000256" key="11">
    <source>
        <dbReference type="ARBA" id="ARBA00049080"/>
    </source>
</evidence>
<evidence type="ECO:0000256" key="8">
    <source>
        <dbReference type="ARBA" id="ARBA00023154"/>
    </source>
</evidence>
<dbReference type="OrthoDB" id="9790352at2"/>
<dbReference type="GO" id="GO:0008839">
    <property type="term" value="F:4-hydroxy-tetrahydrodipicolinate reductase"/>
    <property type="evidence" value="ECO:0007669"/>
    <property type="project" value="UniProtKB-UniRule"/>
</dbReference>
<comment type="catalytic activity">
    <reaction evidence="11 13">
        <text>(S)-2,3,4,5-tetrahydrodipicolinate + NADP(+) + H2O = (2S,4S)-4-hydroxy-2,3,4,5-tetrahydrodipicolinate + NADPH + H(+)</text>
        <dbReference type="Rhea" id="RHEA:35331"/>
        <dbReference type="ChEBI" id="CHEBI:15377"/>
        <dbReference type="ChEBI" id="CHEBI:15378"/>
        <dbReference type="ChEBI" id="CHEBI:16845"/>
        <dbReference type="ChEBI" id="CHEBI:57783"/>
        <dbReference type="ChEBI" id="CHEBI:58349"/>
        <dbReference type="ChEBI" id="CHEBI:67139"/>
        <dbReference type="EC" id="1.17.1.8"/>
    </reaction>
</comment>
<evidence type="ECO:0000256" key="5">
    <source>
        <dbReference type="ARBA" id="ARBA00022915"/>
    </source>
</evidence>
<evidence type="ECO:0000256" key="2">
    <source>
        <dbReference type="ARBA" id="ARBA00022490"/>
    </source>
</evidence>
<comment type="catalytic activity">
    <reaction evidence="12 13">
        <text>(S)-2,3,4,5-tetrahydrodipicolinate + NAD(+) + H2O = (2S,4S)-4-hydroxy-2,3,4,5-tetrahydrodipicolinate + NADH + H(+)</text>
        <dbReference type="Rhea" id="RHEA:35323"/>
        <dbReference type="ChEBI" id="CHEBI:15377"/>
        <dbReference type="ChEBI" id="CHEBI:15378"/>
        <dbReference type="ChEBI" id="CHEBI:16845"/>
        <dbReference type="ChEBI" id="CHEBI:57540"/>
        <dbReference type="ChEBI" id="CHEBI:57945"/>
        <dbReference type="ChEBI" id="CHEBI:67139"/>
        <dbReference type="EC" id="1.17.1.8"/>
    </reaction>
</comment>
<dbReference type="InterPro" id="IPR022664">
    <property type="entry name" value="DapB_N_CS"/>
</dbReference>
<dbReference type="NCBIfam" id="TIGR00036">
    <property type="entry name" value="dapB"/>
    <property type="match status" value="1"/>
</dbReference>
<reference evidence="17" key="1">
    <citation type="submission" date="2018-05" db="EMBL/GenBank/DDBJ databases">
        <authorList>
            <person name="Li X."/>
        </authorList>
    </citation>
    <scope>NUCLEOTIDE SEQUENCE [LARGE SCALE GENOMIC DNA]</scope>
    <source>
        <strain evidence="17">LX32</strain>
    </source>
</reference>
<evidence type="ECO:0000256" key="6">
    <source>
        <dbReference type="ARBA" id="ARBA00023002"/>
    </source>
</evidence>
<gene>
    <name evidence="13" type="primary">dapB</name>
    <name evidence="16" type="ORF">DJ017_02685</name>
</gene>
<dbReference type="GO" id="GO:0019877">
    <property type="term" value="P:diaminopimelate biosynthetic process"/>
    <property type="evidence" value="ECO:0007669"/>
    <property type="project" value="UniProtKB-UniRule"/>
</dbReference>
<dbReference type="CDD" id="cd02274">
    <property type="entry name" value="DHDPR_N"/>
    <property type="match status" value="1"/>
</dbReference>
<dbReference type="GO" id="GO:0050661">
    <property type="term" value="F:NADP binding"/>
    <property type="evidence" value="ECO:0007669"/>
    <property type="project" value="UniProtKB-UniRule"/>
</dbReference>
<dbReference type="PIRSF" id="PIRSF000161">
    <property type="entry name" value="DHPR"/>
    <property type="match status" value="1"/>
</dbReference>
<feature type="active site" description="Proton donor/acceptor" evidence="13">
    <location>
        <position position="144"/>
    </location>
</feature>
<dbReference type="GO" id="GO:0005737">
    <property type="term" value="C:cytoplasm"/>
    <property type="evidence" value="ECO:0007669"/>
    <property type="project" value="UniProtKB-SubCell"/>
</dbReference>
<keyword evidence="6 13" id="KW-0560">Oxidoreductase</keyword>
<feature type="domain" description="Dihydrodipicolinate reductase C-terminal" evidence="15">
    <location>
        <begin position="116"/>
        <end position="253"/>
    </location>
</feature>
<dbReference type="InterPro" id="IPR000846">
    <property type="entry name" value="DapB_N"/>
</dbReference>
<dbReference type="InterPro" id="IPR022663">
    <property type="entry name" value="DapB_C"/>
</dbReference>
<comment type="function">
    <text evidence="13">Catalyzes the conversion of 4-hydroxy-tetrahydrodipicolinate (HTPA) to tetrahydrodipicolinate.</text>
</comment>
<comment type="subcellular location">
    <subcellularLocation>
        <location evidence="13">Cytoplasm</location>
    </subcellularLocation>
</comment>
<evidence type="ECO:0000256" key="1">
    <source>
        <dbReference type="ARBA" id="ARBA00006642"/>
    </source>
</evidence>
<evidence type="ECO:0000313" key="17">
    <source>
        <dbReference type="Proteomes" id="UP000249254"/>
    </source>
</evidence>
<accession>A0A328AKW6</accession>
<comment type="caution">
    <text evidence="16">The sequence shown here is derived from an EMBL/GenBank/DDBJ whole genome shotgun (WGS) entry which is preliminary data.</text>
</comment>
<dbReference type="Gene3D" id="3.40.50.720">
    <property type="entry name" value="NAD(P)-binding Rossmann-like Domain"/>
    <property type="match status" value="1"/>
</dbReference>
<dbReference type="UniPathway" id="UPA00034">
    <property type="reaction ID" value="UER00018"/>
</dbReference>
<comment type="subunit">
    <text evidence="13">Homotetramer.</text>
</comment>
<evidence type="ECO:0000259" key="15">
    <source>
        <dbReference type="Pfam" id="PF05173"/>
    </source>
</evidence>
<dbReference type="Pfam" id="PF05173">
    <property type="entry name" value="DapB_C"/>
    <property type="match status" value="1"/>
</dbReference>
<dbReference type="RefSeq" id="WP_111527260.1">
    <property type="nucleotide sequence ID" value="NZ_JBHRSG010000005.1"/>
</dbReference>
<feature type="binding site" evidence="13">
    <location>
        <begin position="110"/>
        <end position="113"/>
    </location>
    <ligand>
        <name>NAD(+)</name>
        <dbReference type="ChEBI" id="CHEBI:57540"/>
    </ligand>
</feature>
<evidence type="ECO:0000256" key="4">
    <source>
        <dbReference type="ARBA" id="ARBA00022857"/>
    </source>
</evidence>
<evidence type="ECO:0000256" key="13">
    <source>
        <dbReference type="HAMAP-Rule" id="MF_00102"/>
    </source>
</evidence>
<protein>
    <recommendedName>
        <fullName evidence="10 13">4-hydroxy-tetrahydrodipicolinate reductase</fullName>
        <shortName evidence="13">HTPA reductase</shortName>
        <ecNumber evidence="10 13">1.17.1.8</ecNumber>
    </recommendedName>
</protein>
<organism evidence="16 17">
    <name type="scientific">Phenylobacterium soli</name>
    <dbReference type="NCBI Taxonomy" id="2170551"/>
    <lineage>
        <taxon>Bacteria</taxon>
        <taxon>Pseudomonadati</taxon>
        <taxon>Pseudomonadota</taxon>
        <taxon>Alphaproteobacteria</taxon>
        <taxon>Caulobacterales</taxon>
        <taxon>Caulobacteraceae</taxon>
        <taxon>Phenylobacterium</taxon>
    </lineage>
</organism>
<keyword evidence="5 13" id="KW-0220">Diaminopimelate biosynthesis</keyword>
<dbReference type="EC" id="1.17.1.8" evidence="10 13"/>
<dbReference type="Gene3D" id="3.30.360.10">
    <property type="entry name" value="Dihydrodipicolinate Reductase, domain 2"/>
    <property type="match status" value="1"/>
</dbReference>
<evidence type="ECO:0000256" key="9">
    <source>
        <dbReference type="ARBA" id="ARBA00037922"/>
    </source>
</evidence>
<evidence type="ECO:0000256" key="3">
    <source>
        <dbReference type="ARBA" id="ARBA00022605"/>
    </source>
</evidence>
<feature type="binding site" evidence="13">
    <location>
        <begin position="154"/>
        <end position="155"/>
    </location>
    <ligand>
        <name>(S)-2,3,4,5-tetrahydrodipicolinate</name>
        <dbReference type="ChEBI" id="CHEBI:16845"/>
    </ligand>
</feature>
<sequence length="259" mass="26947">MTEPLKIAIAGALGRMGRAVAAMVESQPGLVVAARFDRPGIDAEGLVTQDEAMSLADVIIDFTTPDASAALAQACAETGGPALVVGATGMKDSHIAAIDEAALAIPIVRTGNYSLGVNILMGLVRQAARLLPPDAYDIEIFEAHHRHKVDSPSGTALMLGRAAAAGRGVELDQVAVRGRDGITGERRVGDIGFSVMRGGGIIGEHQVTFASEEEIVTLSHSGIDRSLFARGAVAAARWVPDRPPGVYDMQDVLGFSKEA</sequence>
<comment type="caution">
    <text evidence="13">Was originally thought to be a dihydrodipicolinate reductase (DHDPR), catalyzing the conversion of dihydrodipicolinate to tetrahydrodipicolinate. However, it was shown in E.coli that the substrate of the enzymatic reaction is not dihydrodipicolinate (DHDP) but in fact (2S,4S)-4-hydroxy-2,3,4,5-tetrahydrodipicolinic acid (HTPA), the product released by the DapA-catalyzed reaction.</text>
</comment>
<dbReference type="SUPFAM" id="SSF51735">
    <property type="entry name" value="NAD(P)-binding Rossmann-fold domains"/>
    <property type="match status" value="1"/>
</dbReference>
<evidence type="ECO:0000256" key="12">
    <source>
        <dbReference type="ARBA" id="ARBA00049396"/>
    </source>
</evidence>
<keyword evidence="17" id="KW-1185">Reference proteome</keyword>
<dbReference type="InterPro" id="IPR036291">
    <property type="entry name" value="NAD(P)-bd_dom_sf"/>
</dbReference>
<comment type="pathway">
    <text evidence="9 13">Amino-acid biosynthesis; L-lysine biosynthesis via DAP pathway; (S)-tetrahydrodipicolinate from L-aspartate: step 4/4.</text>
</comment>
<dbReference type="Proteomes" id="UP000249254">
    <property type="component" value="Unassembled WGS sequence"/>
</dbReference>
<dbReference type="FunFam" id="3.30.360.10:FF:000004">
    <property type="entry name" value="4-hydroxy-tetrahydrodipicolinate reductase"/>
    <property type="match status" value="1"/>
</dbReference>
<comment type="similarity">
    <text evidence="1 13">Belongs to the DapB family.</text>
</comment>
<evidence type="ECO:0000313" key="16">
    <source>
        <dbReference type="EMBL" id="RAK53508.1"/>
    </source>
</evidence>
<dbReference type="GO" id="GO:0051287">
    <property type="term" value="F:NAD binding"/>
    <property type="evidence" value="ECO:0007669"/>
    <property type="project" value="UniProtKB-UniRule"/>
</dbReference>